<evidence type="ECO:0000256" key="15">
    <source>
        <dbReference type="ARBA" id="ARBA00048679"/>
    </source>
</evidence>
<name>A0ABR1YJU2_9PEZI</name>
<evidence type="ECO:0000259" key="18">
    <source>
        <dbReference type="PROSITE" id="PS50290"/>
    </source>
</evidence>
<evidence type="ECO:0000256" key="16">
    <source>
        <dbReference type="RuleBase" id="RU365027"/>
    </source>
</evidence>
<evidence type="ECO:0000313" key="21">
    <source>
        <dbReference type="EMBL" id="KAK8231885.1"/>
    </source>
</evidence>
<feature type="domain" description="PI3K/PI4K catalytic" evidence="18">
    <location>
        <begin position="2529"/>
        <end position="2849"/>
    </location>
</feature>
<dbReference type="PROSITE" id="PS51189">
    <property type="entry name" value="FAT"/>
    <property type="match status" value="1"/>
</dbReference>
<keyword evidence="11 16" id="KW-0067">ATP-binding</keyword>
<dbReference type="InterPro" id="IPR000403">
    <property type="entry name" value="PI3/4_kinase_cat_dom"/>
</dbReference>
<comment type="function">
    <text evidence="13 16">Serine/threonine protein kinase which activates checkpoint signaling upon genotoxic stresses such as ionizing radiation (IR), ultraviolet light (UV), or DNA replication stalling, thereby acting as a DNA damage sensor. Recognizes the substrate consensus sequence [ST]-Q. Phosphorylates histone H2A to form H2AS128ph (gamma-H2A) at sites of DNA damage, involved in the regulation of DNA damage response mechanism. Required for the control of telomere length and genome stability.</text>
</comment>
<evidence type="ECO:0000256" key="6">
    <source>
        <dbReference type="ARBA" id="ARBA00022527"/>
    </source>
</evidence>
<comment type="catalytic activity">
    <reaction evidence="14 16">
        <text>L-threonyl-[protein] + ATP = O-phospho-L-threonyl-[protein] + ADP + H(+)</text>
        <dbReference type="Rhea" id="RHEA:46608"/>
        <dbReference type="Rhea" id="RHEA-COMP:11060"/>
        <dbReference type="Rhea" id="RHEA-COMP:11605"/>
        <dbReference type="ChEBI" id="CHEBI:15378"/>
        <dbReference type="ChEBI" id="CHEBI:30013"/>
        <dbReference type="ChEBI" id="CHEBI:30616"/>
        <dbReference type="ChEBI" id="CHEBI:61977"/>
        <dbReference type="ChEBI" id="CHEBI:456216"/>
        <dbReference type="EC" id="2.7.11.1"/>
    </reaction>
</comment>
<dbReference type="PANTHER" id="PTHR37079:SF4">
    <property type="entry name" value="SERINE_THREONINE-PROTEIN KINASE ATM"/>
    <property type="match status" value="1"/>
</dbReference>
<evidence type="ECO:0000256" key="5">
    <source>
        <dbReference type="ARBA" id="ARBA00014619"/>
    </source>
</evidence>
<dbReference type="InterPro" id="IPR044107">
    <property type="entry name" value="PIKKc_ATM"/>
</dbReference>
<dbReference type="Pfam" id="PF02260">
    <property type="entry name" value="FATC"/>
    <property type="match status" value="1"/>
</dbReference>
<evidence type="ECO:0000256" key="10">
    <source>
        <dbReference type="ARBA" id="ARBA00022777"/>
    </source>
</evidence>
<keyword evidence="9 16" id="KW-0227">DNA damage</keyword>
<dbReference type="EC" id="2.7.11.1" evidence="4 16"/>
<dbReference type="Proteomes" id="UP001492380">
    <property type="component" value="Unassembled WGS sequence"/>
</dbReference>
<dbReference type="InterPro" id="IPR021668">
    <property type="entry name" value="TAN"/>
</dbReference>
<dbReference type="InterPro" id="IPR011009">
    <property type="entry name" value="Kinase-like_dom_sf"/>
</dbReference>
<evidence type="ECO:0000256" key="9">
    <source>
        <dbReference type="ARBA" id="ARBA00022763"/>
    </source>
</evidence>
<dbReference type="InterPro" id="IPR003152">
    <property type="entry name" value="FATC_dom"/>
</dbReference>
<feature type="region of interest" description="Disordered" evidence="17">
    <location>
        <begin position="2813"/>
        <end position="2835"/>
    </location>
</feature>
<keyword evidence="6 16" id="KW-0723">Serine/threonine-protein kinase</keyword>
<dbReference type="PROSITE" id="PS51190">
    <property type="entry name" value="FATC"/>
    <property type="match status" value="1"/>
</dbReference>
<keyword evidence="7 16" id="KW-0808">Transferase</keyword>
<evidence type="ECO:0000256" key="7">
    <source>
        <dbReference type="ARBA" id="ARBA00022679"/>
    </source>
</evidence>
<evidence type="ECO:0000256" key="12">
    <source>
        <dbReference type="ARBA" id="ARBA00023242"/>
    </source>
</evidence>
<dbReference type="InterPro" id="IPR014009">
    <property type="entry name" value="PIK_FAT"/>
</dbReference>
<comment type="similarity">
    <text evidence="2 16">Belongs to the PI3/PI4-kinase family. ATM subfamily.</text>
</comment>
<dbReference type="InterPro" id="IPR038980">
    <property type="entry name" value="ATM_plant"/>
</dbReference>
<dbReference type="SMART" id="SM01343">
    <property type="entry name" value="FATC"/>
    <property type="match status" value="1"/>
</dbReference>
<evidence type="ECO:0000256" key="2">
    <source>
        <dbReference type="ARBA" id="ARBA00010769"/>
    </source>
</evidence>
<feature type="region of interest" description="Disordered" evidence="17">
    <location>
        <begin position="175"/>
        <end position="209"/>
    </location>
</feature>
<evidence type="ECO:0000313" key="22">
    <source>
        <dbReference type="Proteomes" id="UP001492380"/>
    </source>
</evidence>
<evidence type="ECO:0000259" key="19">
    <source>
        <dbReference type="PROSITE" id="PS51189"/>
    </source>
</evidence>
<dbReference type="Gene3D" id="3.30.1010.10">
    <property type="entry name" value="Phosphatidylinositol 3-kinase Catalytic Subunit, Chain A, domain 4"/>
    <property type="match status" value="1"/>
</dbReference>
<accession>A0ABR1YJU2</accession>
<dbReference type="PROSITE" id="PS50290">
    <property type="entry name" value="PI3_4_KINASE_3"/>
    <property type="match status" value="1"/>
</dbReference>
<keyword evidence="8 16" id="KW-0547">Nucleotide-binding</keyword>
<evidence type="ECO:0000256" key="8">
    <source>
        <dbReference type="ARBA" id="ARBA00022741"/>
    </source>
</evidence>
<evidence type="ECO:0000256" key="4">
    <source>
        <dbReference type="ARBA" id="ARBA00012513"/>
    </source>
</evidence>
<dbReference type="Gene3D" id="1.10.1070.11">
    <property type="entry name" value="Phosphatidylinositol 3-/4-kinase, catalytic domain"/>
    <property type="match status" value="1"/>
</dbReference>
<keyword evidence="16" id="KW-0156">Chromatin regulator</keyword>
<protein>
    <recommendedName>
        <fullName evidence="5 16">Serine/threonine-protein kinase Tel1</fullName>
        <ecNumber evidence="4 16">2.7.11.1</ecNumber>
    </recommendedName>
</protein>
<comment type="subcellular location">
    <subcellularLocation>
        <location evidence="16">Chromosome</location>
        <location evidence="16">Telomere</location>
    </subcellularLocation>
    <subcellularLocation>
        <location evidence="1 16">Nucleus</location>
    </subcellularLocation>
</comment>
<evidence type="ECO:0000259" key="20">
    <source>
        <dbReference type="PROSITE" id="PS51190"/>
    </source>
</evidence>
<organism evidence="21 22">
    <name type="scientific">Phyllosticta capitalensis</name>
    <dbReference type="NCBI Taxonomy" id="121624"/>
    <lineage>
        <taxon>Eukaryota</taxon>
        <taxon>Fungi</taxon>
        <taxon>Dikarya</taxon>
        <taxon>Ascomycota</taxon>
        <taxon>Pezizomycotina</taxon>
        <taxon>Dothideomycetes</taxon>
        <taxon>Dothideomycetes incertae sedis</taxon>
        <taxon>Botryosphaeriales</taxon>
        <taxon>Phyllostictaceae</taxon>
        <taxon>Phyllosticta</taxon>
    </lineage>
</organism>
<dbReference type="SUPFAM" id="SSF56112">
    <property type="entry name" value="Protein kinase-like (PK-like)"/>
    <property type="match status" value="1"/>
</dbReference>
<dbReference type="InterPro" id="IPR018936">
    <property type="entry name" value="PI3/4_kinase_CS"/>
</dbReference>
<dbReference type="SMART" id="SM01342">
    <property type="entry name" value="TAN"/>
    <property type="match status" value="1"/>
</dbReference>
<dbReference type="InterPro" id="IPR016024">
    <property type="entry name" value="ARM-type_fold"/>
</dbReference>
<dbReference type="EMBL" id="JBBWRZ010000007">
    <property type="protein sequence ID" value="KAK8231885.1"/>
    <property type="molecule type" value="Genomic_DNA"/>
</dbReference>
<gene>
    <name evidence="21" type="ORF">HDK90DRAFT_488615</name>
</gene>
<evidence type="ECO:0000256" key="17">
    <source>
        <dbReference type="SAM" id="MobiDB-lite"/>
    </source>
</evidence>
<feature type="domain" description="FAT" evidence="19">
    <location>
        <begin position="1825"/>
        <end position="2426"/>
    </location>
</feature>
<dbReference type="PROSITE" id="PS00916">
    <property type="entry name" value="PI3_4_KINASE_2"/>
    <property type="match status" value="1"/>
</dbReference>
<dbReference type="PANTHER" id="PTHR37079">
    <property type="entry name" value="SERINE/THREONINE-PROTEIN KINASE ATM"/>
    <property type="match status" value="1"/>
</dbReference>
<dbReference type="SUPFAM" id="SSF48371">
    <property type="entry name" value="ARM repeat"/>
    <property type="match status" value="1"/>
</dbReference>
<keyword evidence="10 16" id="KW-0418">Kinase</keyword>
<dbReference type="Pfam" id="PF11640">
    <property type="entry name" value="TAN"/>
    <property type="match status" value="1"/>
</dbReference>
<dbReference type="InterPro" id="IPR036940">
    <property type="entry name" value="PI3/4_kinase_cat_sf"/>
</dbReference>
<keyword evidence="16" id="KW-0779">Telomere</keyword>
<keyword evidence="12 16" id="KW-0539">Nucleus</keyword>
<reference evidence="21 22" key="1">
    <citation type="submission" date="2024-04" db="EMBL/GenBank/DDBJ databases">
        <title>Phyllosticta paracitricarpa is synonymous to the EU quarantine fungus P. citricarpa based on phylogenomic analyses.</title>
        <authorList>
            <consortium name="Lawrence Berkeley National Laboratory"/>
            <person name="Van Ingen-Buijs V.A."/>
            <person name="Van Westerhoven A.C."/>
            <person name="Haridas S."/>
            <person name="Skiadas P."/>
            <person name="Martin F."/>
            <person name="Groenewald J.Z."/>
            <person name="Crous P.W."/>
            <person name="Seidl M.F."/>
        </authorList>
    </citation>
    <scope>NUCLEOTIDE SEQUENCE [LARGE SCALE GENOMIC DNA]</scope>
    <source>
        <strain evidence="21 22">CBS 123374</strain>
    </source>
</reference>
<feature type="compositionally biased region" description="Low complexity" evidence="17">
    <location>
        <begin position="2816"/>
        <end position="2826"/>
    </location>
</feature>
<evidence type="ECO:0000256" key="11">
    <source>
        <dbReference type="ARBA" id="ARBA00022840"/>
    </source>
</evidence>
<feature type="compositionally biased region" description="Polar residues" evidence="17">
    <location>
        <begin position="200"/>
        <end position="209"/>
    </location>
</feature>
<proteinExistence type="inferred from homology"/>
<dbReference type="SMART" id="SM00146">
    <property type="entry name" value="PI3Kc"/>
    <property type="match status" value="1"/>
</dbReference>
<comment type="caution">
    <text evidence="21">The sequence shown here is derived from an EMBL/GenBank/DDBJ whole genome shotgun (WGS) entry which is preliminary data.</text>
</comment>
<keyword evidence="22" id="KW-1185">Reference proteome</keyword>
<evidence type="ECO:0000256" key="14">
    <source>
        <dbReference type="ARBA" id="ARBA00047899"/>
    </source>
</evidence>
<keyword evidence="16" id="KW-0158">Chromosome</keyword>
<evidence type="ECO:0000256" key="3">
    <source>
        <dbReference type="ARBA" id="ARBA00011370"/>
    </source>
</evidence>
<feature type="domain" description="FATC" evidence="20">
    <location>
        <begin position="2870"/>
        <end position="2902"/>
    </location>
</feature>
<sequence length="2902" mass="326068">MSDTSLVTALEAISLKSNEGARKQGAEDFKEELQKFEKSGGLPNETCRHIVLTLGRRIQSTRLDFDKSKAVDNANSNRGKARKNLAVFASLFRHVVIAGARRMRHKTVKLVLDCILEVIANRSSSFFGPVCHEYTRCLRVVLDFTPHVEHLDLATWNDIAQVCINIISELSPAPQYSNGHGGTPSSGTPRPATPMELESTARSEVVNGSQRQSVDTYGVGDDLVACIRNLVCAPNARVSNLAEPILSTLTEWLSNKRSIQFQVEAFAAINAVILKIHVDSTALVQQTISRLIPLVKTLWSTKLTALKDEMLITLISTKAHAARMLSLPDGQFADFRSDIVSLVEIIGNDSVKRGEREQLQMDEIRLRCEHDLPREQTPFILPAFQLKQGNLRSEQNWAKLYLTAFYSNMLDSSRPKRAESSVNENKRLRGLDHFEDYIRQTSSPQRTTRIHALQVASFMVQQTGHDVEAVRVMLERFTAQNSDATADNWAMLGIAACAMQSVSECPELQSLWAAAWQFSARNLAVASSSRAAAHLMDVILRRDLVESSTRLETINTIISSAELNGPANLDEAAASLWVSIFDVRSAESPHSLDVDRERIVRWLFSKWDPCQSNGRSRVSLNYDVWDIMRVLCSAMDRPVPLNEQHSFSNLGPVALSWLRVHQCSELLDYLLLPSETESSLKGPRQIAITAHKLKSASMKKMVVEFCVSHLDQAVQQLEDHQANRGSPLSHEMLVPITILCAVSEQLSWSNKSEAMDQLWPSSDKLVRQLSSLVANPACDQLLVDLVLENLAPSLPALEPPLDAITISPLVKHFSRALVDRREAASEKMNNAMEIDDEFDSQGTGQVAKHDTVDFPRELLAAERSLQSSRASIAAKLSLLASVLEANDASSVPPKFVDHIVSLPAVDFLSCRTTILEILSSKLQLTPKDCDTLLGYAADELLSIYDHERSEVAMGFAAELLAGTVALWSDVDSEAHELGTDLYRWLLKPINASAASAVVLVEASDLFCKLLKIRPDYSGESQVLAARSDLLGILQRGNVQVKYHVIESLPQIFGLYSIDAHEDIFDSVHENLPGGDSTIEEMALRLLGYTRLGAGWHSLLRRCVYHIFETVGLVPESCKHAERCTAWLSKELSLEDSRVLFRIFAPQLIHTWVNSDQKLADIPYSAFGYDNLTSLVRDVQGEVYSQLAMFGKRDEINFLVGRLQVAEIELAVASLPKTAAYTISYDTIPHKSDESREHREPALKQLLGDNRWKTLIGQQFPCIVAITFYTMWMRDSMEKHIEKHSEFQPFAPFLKEMQELSSSDTILPDDQQPAFRSKFIFDQLKRISRRADFNEVSFWTPDCFTYILRYLLSKIHPALGSLHACSMIRKIRFVIALAGPTAWLGYPLQISLSSLRPYLADRHCVQDTIGILQYLFKHGRSYLLSDLLCLAGNAIPILLSLNSFLSSSHDNNIAAQRATEFQQWFKSYIESCIQEIGKDKEKRDVLKLFRSMATSAGEMRACGNATAATHESELLMALLKDSSNQKKVLPDPTRDLAFDFLFRNFEPPPSFREDVLGKAAIASAYSLEVWNSSQRAKDSRAYLLWAAKVLGRSYSTSGEVKEAIRRTARSSNGVNIARDTKDKSSRILIAMHLYDLLLGDEPYKAGLAEQTLRAILTLDRDHQEILPEIGIPIPLVVIESLTMNTAYRIPLSQPEPTCSLEENLVPHEPKKLSSWIADLCISLATCGHGDGMVEFLPRLLSKVHSSAEELFPYIVHMVLEREFDGDQSIKKTISNGFGAWFERCTKADVPQIKAILRAILYLRTREFPTERTMADRVQWLDIDYQKAAEAAVTCGMYRTALLLAECHSDQPIQTSRRSSVMPQQQTIPLELQMSIYRNLEEPDSFYAVEQEAGLSSVLDRLDYESDGLKGLLFHGAQMDSHLRMSNSISMADSGKIVKDLTKLNLNSLTHSLVVNDKFRGSGSNIDHALEAAQKLEQWDIKVPASKRSGASALYRVFQGLHNSNDLATVRKHLDQSFIETIEACSGLNASAKTLHDSFRTMAALNEIDEIMSSRSEKELDDTLDVIFRRTKWFTQARVEDFRPIISSREMLLSLMSKQSSLQSIVKTDPYDLRFFQKEALEHSVDIFRRHGALQESLTAATYLVDLVEPCRKLGLETEFDAKFQVALVLWDQGEKTTSVRLLQQLEQKSRDSRERHNDRAKLLTTLGIYTSEARLKKPDEIVGQFMTPAIKALRNKTGKDEGRAYHAFAAFCDQQLQNQDLIDDYNRMRTLAERREAEASEYERLVKAEKSSSKKERLKREGRKARQWFQMDMAEAKRLGDNRLKFLCEGLENYLLALQASDEHDKDVFRMFSLWLEYSDLQLANTAVGDHIDGVPKGKFVVLMNQLSSKLLAEASQFQTILSNLVARICANHPYHGMNHIYSGSKGTGKDEGAKLRAAAATDIAHRLQGDPEANKYWSKIYRANEYYNAMAWMKEKEFRTGKDYSMGKYRVSAKMMSTIPTLKIPPITLHMPVLAHLVDYAQQPYIVNFKPVMGIANGLSQPKVVTAQASDGRSYKQLYKSGNDDLRQDAIMEQVFEHVSQLLGSHPATRLRNLQIRTYRVVPLSTQTGVIEFVQNTLPVMSYLETAHPAYYPKDWKQSKCREVVSTISAHTHEERTREYRRVCKSFHPVLRYFFLERFADPDDWFEKRLAYSRSTAAISILGHVLGLGDRHCHNILLDQGSGEVVHIDLGVAFEAGRVLPVPEVVPFRLTRDIVDAMGATGVEGVFRRCCELTLDTLRDERDSIMTILNVLRYDPLYSWSISPLKAKKMQEADEAAAAAADPANNGEEEEEDEQQILRVASRKMAADDDDDAVGEAGRALSVVERKLTKALSSAATVAELIQQATDERNLAVLYAGWSAWC</sequence>
<comment type="subunit">
    <text evidence="3">Associates with DNA double-strand breaks.</text>
</comment>
<evidence type="ECO:0000256" key="13">
    <source>
        <dbReference type="ARBA" id="ARBA00025079"/>
    </source>
</evidence>
<dbReference type="Pfam" id="PF00454">
    <property type="entry name" value="PI3_PI4_kinase"/>
    <property type="match status" value="1"/>
</dbReference>
<comment type="catalytic activity">
    <reaction evidence="15">
        <text>L-seryl-[protein] + ATP = O-phospho-L-seryl-[protein] + ADP + H(+)</text>
        <dbReference type="Rhea" id="RHEA:17989"/>
        <dbReference type="Rhea" id="RHEA-COMP:9863"/>
        <dbReference type="Rhea" id="RHEA-COMP:11604"/>
        <dbReference type="ChEBI" id="CHEBI:15378"/>
        <dbReference type="ChEBI" id="CHEBI:29999"/>
        <dbReference type="ChEBI" id="CHEBI:30616"/>
        <dbReference type="ChEBI" id="CHEBI:83421"/>
        <dbReference type="ChEBI" id="CHEBI:456216"/>
        <dbReference type="EC" id="2.7.11.1"/>
    </reaction>
</comment>
<dbReference type="CDD" id="cd05171">
    <property type="entry name" value="PIKKc_ATM"/>
    <property type="match status" value="1"/>
</dbReference>
<evidence type="ECO:0000256" key="1">
    <source>
        <dbReference type="ARBA" id="ARBA00004123"/>
    </source>
</evidence>